<dbReference type="Gene3D" id="1.10.1660.10">
    <property type="match status" value="1"/>
</dbReference>
<sequence length="176" mass="19433">MNIGEAAAAAGVSAKMIRHYEQIGLLPEAERSESGYRLYGDREVSVLRFVRQSRHLGFSVAQIAELIGLWSDSQRTSREVKAVAQRHLADLEEKRREIDQMMDGLSVLVNACHGDDQPHCAILEKLSLGSSAQHQPQHKPQLKKTLAKAEASGAGTSSHIDLMAWIRGVRVHHGTH</sequence>
<dbReference type="PROSITE" id="PS00552">
    <property type="entry name" value="HTH_MERR_1"/>
    <property type="match status" value="1"/>
</dbReference>
<organism evidence="7 8">
    <name type="scientific">Hydrogenophaga aromaticivorans</name>
    <dbReference type="NCBI Taxonomy" id="2610898"/>
    <lineage>
        <taxon>Bacteria</taxon>
        <taxon>Pseudomonadati</taxon>
        <taxon>Pseudomonadota</taxon>
        <taxon>Betaproteobacteria</taxon>
        <taxon>Burkholderiales</taxon>
        <taxon>Comamonadaceae</taxon>
        <taxon>Hydrogenophaga</taxon>
    </lineage>
</organism>
<dbReference type="InterPro" id="IPR011789">
    <property type="entry name" value="CueR"/>
</dbReference>
<evidence type="ECO:0000259" key="6">
    <source>
        <dbReference type="PROSITE" id="PS50937"/>
    </source>
</evidence>
<name>A0A7Y8GTV8_9BURK</name>
<dbReference type="RefSeq" id="WP_177134221.1">
    <property type="nucleotide sequence ID" value="NZ_VYGV01000006.1"/>
</dbReference>
<dbReference type="PROSITE" id="PS50937">
    <property type="entry name" value="HTH_MERR_2"/>
    <property type="match status" value="1"/>
</dbReference>
<dbReference type="PANTHER" id="PTHR30204:SF94">
    <property type="entry name" value="HEAVY METAL-DEPENDENT TRANSCRIPTIONAL REGULATOR HI_0293-RELATED"/>
    <property type="match status" value="1"/>
</dbReference>
<evidence type="ECO:0000313" key="7">
    <source>
        <dbReference type="EMBL" id="NWF44755.1"/>
    </source>
</evidence>
<keyword evidence="4" id="KW-0238">DNA-binding</keyword>
<dbReference type="GO" id="GO:0005507">
    <property type="term" value="F:copper ion binding"/>
    <property type="evidence" value="ECO:0007669"/>
    <property type="project" value="InterPro"/>
</dbReference>
<feature type="domain" description="HTH merR-type" evidence="6">
    <location>
        <begin position="1"/>
        <end position="69"/>
    </location>
</feature>
<dbReference type="PANTHER" id="PTHR30204">
    <property type="entry name" value="REDOX-CYCLING DRUG-SENSING TRANSCRIPTIONAL ACTIVATOR SOXR"/>
    <property type="match status" value="1"/>
</dbReference>
<dbReference type="Pfam" id="PF00376">
    <property type="entry name" value="MerR"/>
    <property type="match status" value="1"/>
</dbReference>
<dbReference type="GO" id="GO:0005737">
    <property type="term" value="C:cytoplasm"/>
    <property type="evidence" value="ECO:0007669"/>
    <property type="project" value="UniProtKB-SubCell"/>
</dbReference>
<comment type="caution">
    <text evidence="7">The sequence shown here is derived from an EMBL/GenBank/DDBJ whole genome shotgun (WGS) entry which is preliminary data.</text>
</comment>
<dbReference type="Pfam" id="PF09278">
    <property type="entry name" value="MerR-DNA-bind"/>
    <property type="match status" value="1"/>
</dbReference>
<comment type="subcellular location">
    <subcellularLocation>
        <location evidence="1">Cytoplasm</location>
    </subcellularLocation>
</comment>
<keyword evidence="5" id="KW-0804">Transcription</keyword>
<keyword evidence="8" id="KW-1185">Reference proteome</keyword>
<dbReference type="GO" id="GO:0003700">
    <property type="term" value="F:DNA-binding transcription factor activity"/>
    <property type="evidence" value="ECO:0007669"/>
    <property type="project" value="InterPro"/>
</dbReference>
<dbReference type="AlphaFoldDB" id="A0A7Y8GTV8"/>
<proteinExistence type="predicted"/>
<evidence type="ECO:0000256" key="4">
    <source>
        <dbReference type="ARBA" id="ARBA00023125"/>
    </source>
</evidence>
<dbReference type="SUPFAM" id="SSF46955">
    <property type="entry name" value="Putative DNA-binding domain"/>
    <property type="match status" value="1"/>
</dbReference>
<dbReference type="InterPro" id="IPR000551">
    <property type="entry name" value="MerR-type_HTH_dom"/>
</dbReference>
<dbReference type="GO" id="GO:0045893">
    <property type="term" value="P:positive regulation of DNA-templated transcription"/>
    <property type="evidence" value="ECO:0007669"/>
    <property type="project" value="InterPro"/>
</dbReference>
<evidence type="ECO:0000256" key="3">
    <source>
        <dbReference type="ARBA" id="ARBA00023015"/>
    </source>
</evidence>
<dbReference type="PRINTS" id="PR00040">
    <property type="entry name" value="HTHMERR"/>
</dbReference>
<dbReference type="Proteomes" id="UP000545507">
    <property type="component" value="Unassembled WGS sequence"/>
</dbReference>
<evidence type="ECO:0000256" key="2">
    <source>
        <dbReference type="ARBA" id="ARBA00022490"/>
    </source>
</evidence>
<keyword evidence="2" id="KW-0963">Cytoplasm</keyword>
<dbReference type="SMART" id="SM00422">
    <property type="entry name" value="HTH_MERR"/>
    <property type="match status" value="1"/>
</dbReference>
<dbReference type="InterPro" id="IPR015358">
    <property type="entry name" value="Tscrpt_reg_MerR_DNA-bd"/>
</dbReference>
<dbReference type="InterPro" id="IPR047057">
    <property type="entry name" value="MerR_fam"/>
</dbReference>
<dbReference type="GO" id="GO:0003677">
    <property type="term" value="F:DNA binding"/>
    <property type="evidence" value="ECO:0007669"/>
    <property type="project" value="UniProtKB-KW"/>
</dbReference>
<keyword evidence="3" id="KW-0805">Transcription regulation</keyword>
<dbReference type="InterPro" id="IPR009061">
    <property type="entry name" value="DNA-bd_dom_put_sf"/>
</dbReference>
<evidence type="ECO:0000313" key="8">
    <source>
        <dbReference type="Proteomes" id="UP000545507"/>
    </source>
</evidence>
<protein>
    <submittedName>
        <fullName evidence="7">Cu(I)-responsive transcriptional regulator</fullName>
    </submittedName>
</protein>
<evidence type="ECO:0000256" key="1">
    <source>
        <dbReference type="ARBA" id="ARBA00004496"/>
    </source>
</evidence>
<dbReference type="NCBIfam" id="TIGR02044">
    <property type="entry name" value="CueR"/>
    <property type="match status" value="1"/>
</dbReference>
<dbReference type="EMBL" id="VYGV01000006">
    <property type="protein sequence ID" value="NWF44755.1"/>
    <property type="molecule type" value="Genomic_DNA"/>
</dbReference>
<reference evidence="7 8" key="1">
    <citation type="submission" date="2019-09" db="EMBL/GenBank/DDBJ databases">
        <title>Hydrogenophaga aromatica sp. nov., isolated from a para-xylene-degrading enrichment culture.</title>
        <authorList>
            <person name="Tancsics A."/>
            <person name="Banerjee S."/>
        </authorList>
    </citation>
    <scope>NUCLEOTIDE SEQUENCE [LARGE SCALE GENOMIC DNA]</scope>
    <source>
        <strain evidence="7 8">D2P1</strain>
    </source>
</reference>
<evidence type="ECO:0000256" key="5">
    <source>
        <dbReference type="ARBA" id="ARBA00023163"/>
    </source>
</evidence>
<gene>
    <name evidence="7" type="primary">cueR</name>
    <name evidence="7" type="ORF">F3K02_05740</name>
</gene>
<accession>A0A7Y8GTV8</accession>